<organism evidence="3 4">
    <name type="scientific">Ganoderma sinense ZZ0214-1</name>
    <dbReference type="NCBI Taxonomy" id="1077348"/>
    <lineage>
        <taxon>Eukaryota</taxon>
        <taxon>Fungi</taxon>
        <taxon>Dikarya</taxon>
        <taxon>Basidiomycota</taxon>
        <taxon>Agaricomycotina</taxon>
        <taxon>Agaricomycetes</taxon>
        <taxon>Polyporales</taxon>
        <taxon>Polyporaceae</taxon>
        <taxon>Ganoderma</taxon>
    </lineage>
</organism>
<dbReference type="EMBL" id="AYKW01000005">
    <property type="protein sequence ID" value="PIL34605.1"/>
    <property type="molecule type" value="Genomic_DNA"/>
</dbReference>
<name>A0A2G8SLF6_9APHY</name>
<keyword evidence="2" id="KW-0812">Transmembrane</keyword>
<feature type="compositionally biased region" description="Polar residues" evidence="1">
    <location>
        <begin position="492"/>
        <end position="503"/>
    </location>
</feature>
<dbReference type="AlphaFoldDB" id="A0A2G8SLF6"/>
<gene>
    <name evidence="3" type="ORF">GSI_03384</name>
</gene>
<evidence type="ECO:0000256" key="2">
    <source>
        <dbReference type="SAM" id="Phobius"/>
    </source>
</evidence>
<keyword evidence="4" id="KW-1185">Reference proteome</keyword>
<evidence type="ECO:0000256" key="1">
    <source>
        <dbReference type="SAM" id="MobiDB-lite"/>
    </source>
</evidence>
<feature type="region of interest" description="Disordered" evidence="1">
    <location>
        <begin position="492"/>
        <end position="517"/>
    </location>
</feature>
<comment type="caution">
    <text evidence="3">The sequence shown here is derived from an EMBL/GenBank/DDBJ whole genome shotgun (WGS) entry which is preliminary data.</text>
</comment>
<keyword evidence="2" id="KW-1133">Transmembrane helix</keyword>
<sequence length="517" mass="54985">MKSGFKTIRLGHAVGIHQHAAQHSKRDSCSTGGLYKTPTKGQTVDASQPVAISWDTSCLNTTAIDIYLYAPSAARPVIHEWENVDYKTGSYSATLKPGWWNSTSSVNLEFTIVPAGQPLFAVTIPAGPIFTATYSGTSTDSSAAVAGAVEQVNNTPTEKRGLSKGAVAAAVLIPLLLVIGLVSAAYIRISRRKGKEKRKQFSEMMDKRMSTISADWKSLSGAGANAAIRNSMAFPGNRASSFSFGGIRPSSTVAVEGGQAGIGAQGRMVQDTASSGAPHMSQLRPGVRTSAFENRVSRVSFAADPRPSSESRRTRQSRAFHVGHGPVPPLPDRQYSSEGSSNGSPILSPIQTDGPLTLTSEDIRARMSGRDFEPRPSIDEVMPALTMMHVGGVEGEKDELLFDTPMPTPPSPTHQVPKSPIMGVMPMQPMHANVMSPDAMLRAYAERHAMGAATPGIPAVPAPAANYNNMGMRVLYSPDTTAPSSIYPTAAANQRKSLASTEYSKYDEEDAYVGTAE</sequence>
<accession>A0A2G8SLF6</accession>
<reference evidence="3 4" key="1">
    <citation type="journal article" date="2015" name="Sci. Rep.">
        <title>Chromosome-level genome map provides insights into diverse defense mechanisms in the medicinal fungus Ganoderma sinense.</title>
        <authorList>
            <person name="Zhu Y."/>
            <person name="Xu J."/>
            <person name="Sun C."/>
            <person name="Zhou S."/>
            <person name="Xu H."/>
            <person name="Nelson D.R."/>
            <person name="Qian J."/>
            <person name="Song J."/>
            <person name="Luo H."/>
            <person name="Xiang L."/>
            <person name="Li Y."/>
            <person name="Xu Z."/>
            <person name="Ji A."/>
            <person name="Wang L."/>
            <person name="Lu S."/>
            <person name="Hayward A."/>
            <person name="Sun W."/>
            <person name="Li X."/>
            <person name="Schwartz D.C."/>
            <person name="Wang Y."/>
            <person name="Chen S."/>
        </authorList>
    </citation>
    <scope>NUCLEOTIDE SEQUENCE [LARGE SCALE GENOMIC DNA]</scope>
    <source>
        <strain evidence="3 4">ZZ0214-1</strain>
    </source>
</reference>
<dbReference type="OrthoDB" id="3363836at2759"/>
<feature type="region of interest" description="Disordered" evidence="1">
    <location>
        <begin position="269"/>
        <end position="356"/>
    </location>
</feature>
<evidence type="ECO:0000313" key="4">
    <source>
        <dbReference type="Proteomes" id="UP000230002"/>
    </source>
</evidence>
<dbReference type="STRING" id="1077348.A0A2G8SLF6"/>
<feature type="transmembrane region" description="Helical" evidence="2">
    <location>
        <begin position="166"/>
        <end position="189"/>
    </location>
</feature>
<evidence type="ECO:0000313" key="3">
    <source>
        <dbReference type="EMBL" id="PIL34605.1"/>
    </source>
</evidence>
<proteinExistence type="predicted"/>
<protein>
    <submittedName>
        <fullName evidence="3">Uncharacterized protein</fullName>
    </submittedName>
</protein>
<feature type="compositionally biased region" description="Polar residues" evidence="1">
    <location>
        <begin position="334"/>
        <end position="351"/>
    </location>
</feature>
<keyword evidence="2" id="KW-0472">Membrane</keyword>
<dbReference type="Proteomes" id="UP000230002">
    <property type="component" value="Unassembled WGS sequence"/>
</dbReference>